<dbReference type="GO" id="GO:0016706">
    <property type="term" value="F:2-oxoglutarate-dependent dioxygenase activity"/>
    <property type="evidence" value="ECO:0007669"/>
    <property type="project" value="UniProtKB-ARBA"/>
</dbReference>
<dbReference type="GO" id="GO:0005506">
    <property type="term" value="F:iron ion binding"/>
    <property type="evidence" value="ECO:0007669"/>
    <property type="project" value="UniProtKB-ARBA"/>
</dbReference>
<reference evidence="2" key="2">
    <citation type="submission" date="2020-09" db="EMBL/GenBank/DDBJ databases">
        <authorList>
            <person name="Sun Q."/>
            <person name="Zhou Y."/>
        </authorList>
    </citation>
    <scope>NUCLEOTIDE SEQUENCE</scope>
    <source>
        <strain evidence="2">CGMCC 1.7086</strain>
    </source>
</reference>
<dbReference type="EMBL" id="BMLS01000001">
    <property type="protein sequence ID" value="GGO65257.1"/>
    <property type="molecule type" value="Genomic_DNA"/>
</dbReference>
<dbReference type="AlphaFoldDB" id="A0A918DGR9"/>
<keyword evidence="3" id="KW-1185">Reference proteome</keyword>
<dbReference type="SUPFAM" id="SSF51197">
    <property type="entry name" value="Clavaminate synthase-like"/>
    <property type="match status" value="1"/>
</dbReference>
<evidence type="ECO:0008006" key="4">
    <source>
        <dbReference type="Google" id="ProtNLM"/>
    </source>
</evidence>
<evidence type="ECO:0000313" key="2">
    <source>
        <dbReference type="EMBL" id="GGO65257.1"/>
    </source>
</evidence>
<evidence type="ECO:0000313" key="3">
    <source>
        <dbReference type="Proteomes" id="UP000606935"/>
    </source>
</evidence>
<dbReference type="PANTHER" id="PTHR20883:SF48">
    <property type="entry name" value="ECTOINE DIOXYGENASE"/>
    <property type="match status" value="1"/>
</dbReference>
<organism evidence="2 3">
    <name type="scientific">Bowmanella pacifica</name>
    <dbReference type="NCBI Taxonomy" id="502051"/>
    <lineage>
        <taxon>Bacteria</taxon>
        <taxon>Pseudomonadati</taxon>
        <taxon>Pseudomonadota</taxon>
        <taxon>Gammaproteobacteria</taxon>
        <taxon>Alteromonadales</taxon>
        <taxon>Alteromonadaceae</taxon>
        <taxon>Bowmanella</taxon>
    </lineage>
</organism>
<accession>A0A918DGR9</accession>
<proteinExistence type="predicted"/>
<reference evidence="2" key="1">
    <citation type="journal article" date="2014" name="Int. J. Syst. Evol. Microbiol.">
        <title>Complete genome sequence of Corynebacterium casei LMG S-19264T (=DSM 44701T), isolated from a smear-ripened cheese.</title>
        <authorList>
            <consortium name="US DOE Joint Genome Institute (JGI-PGF)"/>
            <person name="Walter F."/>
            <person name="Albersmeier A."/>
            <person name="Kalinowski J."/>
            <person name="Ruckert C."/>
        </authorList>
    </citation>
    <scope>NUCLEOTIDE SEQUENCE</scope>
    <source>
        <strain evidence="2">CGMCC 1.7086</strain>
    </source>
</reference>
<comment type="caution">
    <text evidence="2">The sequence shown here is derived from an EMBL/GenBank/DDBJ whole genome shotgun (WGS) entry which is preliminary data.</text>
</comment>
<comment type="cofactor">
    <cofactor evidence="1">
        <name>Fe(2+)</name>
        <dbReference type="ChEBI" id="CHEBI:29033"/>
    </cofactor>
</comment>
<protein>
    <recommendedName>
        <fullName evidence="4">Phytanoyl-CoA dioxygenase</fullName>
    </recommendedName>
</protein>
<dbReference type="InterPro" id="IPR008775">
    <property type="entry name" value="Phytyl_CoA_dOase-like"/>
</dbReference>
<name>A0A918DGR9_9ALTE</name>
<dbReference type="PANTHER" id="PTHR20883">
    <property type="entry name" value="PHYTANOYL-COA DIOXYGENASE DOMAIN CONTAINING 1"/>
    <property type="match status" value="1"/>
</dbReference>
<gene>
    <name evidence="2" type="ORF">GCM10010982_06620</name>
</gene>
<dbReference type="Pfam" id="PF05721">
    <property type="entry name" value="PhyH"/>
    <property type="match status" value="1"/>
</dbReference>
<evidence type="ECO:0000256" key="1">
    <source>
        <dbReference type="ARBA" id="ARBA00001954"/>
    </source>
</evidence>
<dbReference type="RefSeq" id="WP_188690252.1">
    <property type="nucleotide sequence ID" value="NZ_BMLS01000001.1"/>
</dbReference>
<dbReference type="Gene3D" id="2.60.120.620">
    <property type="entry name" value="q2cbj1_9rhob like domain"/>
    <property type="match status" value="1"/>
</dbReference>
<sequence>MSIMQRAVGQLADKGYVLLKQHLPAEMLFQLDVECQRLTTQASQILADIDASQLSYAAYYQQGLAKLIAVPEATNARQTCRFEYIAASSAFIAEQFVPFCQALLLELAGQPMRLFKDKCNLKLPGGGAFEAHQDIPAYLDFGPNFHVTVAVFLDPATAQNGALEVAENGLSLTHPDNQWQQVGKRPLPILPTYQGGDNNGRIVAELEQQMDWTPVYTSPGDLLLFNSYLPHRSALNHSTQTRRAFFFTFSLASAGDRYPLYYQSKRADFGHPRFHVATPTKHGQ</sequence>
<dbReference type="Proteomes" id="UP000606935">
    <property type="component" value="Unassembled WGS sequence"/>
</dbReference>